<feature type="signal peptide" evidence="1">
    <location>
        <begin position="1"/>
        <end position="18"/>
    </location>
</feature>
<gene>
    <name evidence="2" type="ORF">N7530_008510</name>
</gene>
<accession>A0A9W9WPU8</accession>
<proteinExistence type="predicted"/>
<protein>
    <submittedName>
        <fullName evidence="2">Uncharacterized protein</fullName>
    </submittedName>
</protein>
<dbReference type="AlphaFoldDB" id="A0A9W9WPU8"/>
<dbReference type="OrthoDB" id="3257981at2759"/>
<evidence type="ECO:0000256" key="1">
    <source>
        <dbReference type="SAM" id="SignalP"/>
    </source>
</evidence>
<keyword evidence="3" id="KW-1185">Reference proteome</keyword>
<evidence type="ECO:0000313" key="3">
    <source>
        <dbReference type="Proteomes" id="UP001147760"/>
    </source>
</evidence>
<evidence type="ECO:0000313" key="2">
    <source>
        <dbReference type="EMBL" id="KAJ5471153.1"/>
    </source>
</evidence>
<comment type="caution">
    <text evidence="2">The sequence shown here is derived from an EMBL/GenBank/DDBJ whole genome shotgun (WGS) entry which is preliminary data.</text>
</comment>
<dbReference type="EMBL" id="JAPWDO010000005">
    <property type="protein sequence ID" value="KAJ5471153.1"/>
    <property type="molecule type" value="Genomic_DNA"/>
</dbReference>
<reference evidence="2" key="2">
    <citation type="journal article" date="2023" name="IMA Fungus">
        <title>Comparative genomic study of the Penicillium genus elucidates a diverse pangenome and 15 lateral gene transfer events.</title>
        <authorList>
            <person name="Petersen C."/>
            <person name="Sorensen T."/>
            <person name="Nielsen M.R."/>
            <person name="Sondergaard T.E."/>
            <person name="Sorensen J.L."/>
            <person name="Fitzpatrick D.A."/>
            <person name="Frisvad J.C."/>
            <person name="Nielsen K.L."/>
        </authorList>
    </citation>
    <scope>NUCLEOTIDE SEQUENCE</scope>
    <source>
        <strain evidence="2">IBT 17660</strain>
    </source>
</reference>
<reference evidence="2" key="1">
    <citation type="submission" date="2022-12" db="EMBL/GenBank/DDBJ databases">
        <authorList>
            <person name="Petersen C."/>
        </authorList>
    </citation>
    <scope>NUCLEOTIDE SEQUENCE</scope>
    <source>
        <strain evidence="2">IBT 17660</strain>
    </source>
</reference>
<organism evidence="2 3">
    <name type="scientific">Penicillium desertorum</name>
    <dbReference type="NCBI Taxonomy" id="1303715"/>
    <lineage>
        <taxon>Eukaryota</taxon>
        <taxon>Fungi</taxon>
        <taxon>Dikarya</taxon>
        <taxon>Ascomycota</taxon>
        <taxon>Pezizomycotina</taxon>
        <taxon>Eurotiomycetes</taxon>
        <taxon>Eurotiomycetidae</taxon>
        <taxon>Eurotiales</taxon>
        <taxon>Aspergillaceae</taxon>
        <taxon>Penicillium</taxon>
    </lineage>
</organism>
<feature type="chain" id="PRO_5040779611" evidence="1">
    <location>
        <begin position="19"/>
        <end position="174"/>
    </location>
</feature>
<name>A0A9W9WPU8_9EURO</name>
<keyword evidence="1" id="KW-0732">Signal</keyword>
<sequence>MHFSQFGILFYLLTPASGIAVRPYPRAVSSSAPSGTRIVALAAVPTPPPGAAGPGQNGSALWQTAQCDQYGIDDATIAFGDRWVAADVPGAWNALLDEWKRGSRDGMYRGLAFPEFTSYYFHGPEHWNCKDVGSVPCSTVVQCKDVNHPAGYLLLNAFSGIHQVSPSWCPTFNV</sequence>
<dbReference type="Proteomes" id="UP001147760">
    <property type="component" value="Unassembled WGS sequence"/>
</dbReference>